<dbReference type="CDD" id="cd13606">
    <property type="entry name" value="PBP2_ProX_like"/>
    <property type="match status" value="1"/>
</dbReference>
<feature type="domain" description="ABC-type glycine betaine transport system substrate-binding" evidence="2">
    <location>
        <begin position="40"/>
        <end position="298"/>
    </location>
</feature>
<sequence length="302" mass="31223">MKKTTLVAAAIAAASVLTISACGGDPLDSNTDQSGSSGSQIIIGSADFTESQLVGEIYAQALQSKGVAVKTQFNIGSREVYFTALKDSSIDLVPEYTGALLKYLDEKSTASTPQAVDAELTQKLPEGIVGLTPSPAEDKDAICVTQDTASKFKLAKVSDLAPVGGELALGAAPEFKTRVQGVVGLKDVYGVNFKSFVPLDAGGTLTMNALTSGQVQAANLFTTDPGIAKNKLVALTDDKSLFSAQNVLPVIKKSKQTDTVTTTLNAVSAKLTTDDLIALNGQAADGTKAADIAKQWLAAHPV</sequence>
<accession>A0ABT1H8E5</accession>
<dbReference type="Gene3D" id="3.40.190.120">
    <property type="entry name" value="Osmoprotection protein (prox), domain 2"/>
    <property type="match status" value="1"/>
</dbReference>
<feature type="chain" id="PRO_5045759513" evidence="1">
    <location>
        <begin position="24"/>
        <end position="302"/>
    </location>
</feature>
<organism evidence="3 4">
    <name type="scientific">Williamsia maris</name>
    <dbReference type="NCBI Taxonomy" id="72806"/>
    <lineage>
        <taxon>Bacteria</taxon>
        <taxon>Bacillati</taxon>
        <taxon>Actinomycetota</taxon>
        <taxon>Actinomycetes</taxon>
        <taxon>Mycobacteriales</taxon>
        <taxon>Nocardiaceae</taxon>
        <taxon>Williamsia</taxon>
    </lineage>
</organism>
<dbReference type="Pfam" id="PF04069">
    <property type="entry name" value="OpuAC"/>
    <property type="match status" value="1"/>
</dbReference>
<comment type="caution">
    <text evidence="3">The sequence shown here is derived from an EMBL/GenBank/DDBJ whole genome shotgun (WGS) entry which is preliminary data.</text>
</comment>
<dbReference type="EMBL" id="JAMTCJ010000001">
    <property type="protein sequence ID" value="MCP2174532.1"/>
    <property type="molecule type" value="Genomic_DNA"/>
</dbReference>
<gene>
    <name evidence="3" type="ORF">LX13_000339</name>
</gene>
<evidence type="ECO:0000256" key="1">
    <source>
        <dbReference type="SAM" id="SignalP"/>
    </source>
</evidence>
<keyword evidence="1" id="KW-0732">Signal</keyword>
<reference evidence="3 4" key="1">
    <citation type="submission" date="2022-06" db="EMBL/GenBank/DDBJ databases">
        <title>Genomic Encyclopedia of Archaeal and Bacterial Type Strains, Phase II (KMG-II): from individual species to whole genera.</title>
        <authorList>
            <person name="Goeker M."/>
        </authorList>
    </citation>
    <scope>NUCLEOTIDE SEQUENCE [LARGE SCALE GENOMIC DNA]</scope>
    <source>
        <strain evidence="3 4">DSM 44693</strain>
    </source>
</reference>
<name>A0ABT1H8E5_9NOCA</name>
<protein>
    <submittedName>
        <fullName evidence="3">Osmoprotectant transport system substrate-binding protein</fullName>
    </submittedName>
</protein>
<dbReference type="Gene3D" id="3.40.190.10">
    <property type="entry name" value="Periplasmic binding protein-like II"/>
    <property type="match status" value="1"/>
</dbReference>
<proteinExistence type="predicted"/>
<dbReference type="SUPFAM" id="SSF53850">
    <property type="entry name" value="Periplasmic binding protein-like II"/>
    <property type="match status" value="1"/>
</dbReference>
<dbReference type="InterPro" id="IPR007210">
    <property type="entry name" value="ABC_Gly_betaine_transp_sub-bd"/>
</dbReference>
<dbReference type="PROSITE" id="PS51257">
    <property type="entry name" value="PROKAR_LIPOPROTEIN"/>
    <property type="match status" value="1"/>
</dbReference>
<dbReference type="Proteomes" id="UP001206895">
    <property type="component" value="Unassembled WGS sequence"/>
</dbReference>
<keyword evidence="4" id="KW-1185">Reference proteome</keyword>
<dbReference type="RefSeq" id="WP_253659586.1">
    <property type="nucleotide sequence ID" value="NZ_BAAAJQ010000001.1"/>
</dbReference>
<feature type="signal peptide" evidence="1">
    <location>
        <begin position="1"/>
        <end position="23"/>
    </location>
</feature>
<evidence type="ECO:0000313" key="4">
    <source>
        <dbReference type="Proteomes" id="UP001206895"/>
    </source>
</evidence>
<evidence type="ECO:0000313" key="3">
    <source>
        <dbReference type="EMBL" id="MCP2174532.1"/>
    </source>
</evidence>
<evidence type="ECO:0000259" key="2">
    <source>
        <dbReference type="Pfam" id="PF04069"/>
    </source>
</evidence>